<evidence type="ECO:0000313" key="2">
    <source>
        <dbReference type="EMBL" id="ACP37679.1"/>
    </source>
</evidence>
<dbReference type="InterPro" id="IPR036390">
    <property type="entry name" value="WH_DNA-bd_sf"/>
</dbReference>
<accession>C3MWM1</accession>
<dbReference type="RefSeq" id="WP_012710946.1">
    <property type="nucleotide sequence ID" value="NC_012588.1"/>
</dbReference>
<dbReference type="Proteomes" id="UP000001350">
    <property type="component" value="Chromosome"/>
</dbReference>
<dbReference type="HOGENOM" id="CLU_1363705_0_0_2"/>
<dbReference type="KEGG" id="sia:M1425_0883"/>
<dbReference type="SUPFAM" id="SSF46785">
    <property type="entry name" value="Winged helix' DNA-binding domain"/>
    <property type="match status" value="1"/>
</dbReference>
<dbReference type="EMBL" id="CP001400">
    <property type="protein sequence ID" value="ACP37679.1"/>
    <property type="molecule type" value="Genomic_DNA"/>
</dbReference>
<evidence type="ECO:0000313" key="3">
    <source>
        <dbReference type="Proteomes" id="UP000001350"/>
    </source>
</evidence>
<evidence type="ECO:0000259" key="1">
    <source>
        <dbReference type="Pfam" id="PF24034"/>
    </source>
</evidence>
<feature type="domain" description="DUF7343" evidence="1">
    <location>
        <begin position="122"/>
        <end position="171"/>
    </location>
</feature>
<dbReference type="InterPro" id="IPR011991">
    <property type="entry name" value="ArsR-like_HTH"/>
</dbReference>
<organism evidence="2 3">
    <name type="scientific">Saccharolobus islandicus (strain M.14.25 / Kamchatka #1)</name>
    <name type="common">Sulfolobus islandicus</name>
    <dbReference type="NCBI Taxonomy" id="427317"/>
    <lineage>
        <taxon>Archaea</taxon>
        <taxon>Thermoproteota</taxon>
        <taxon>Thermoprotei</taxon>
        <taxon>Sulfolobales</taxon>
        <taxon>Sulfolobaceae</taxon>
        <taxon>Saccharolobus</taxon>
    </lineage>
</organism>
<dbReference type="GeneID" id="7795127"/>
<name>C3MWM1_SACI4</name>
<dbReference type="Gene3D" id="1.10.10.10">
    <property type="entry name" value="Winged helix-like DNA-binding domain superfamily/Winged helix DNA-binding domain"/>
    <property type="match status" value="1"/>
</dbReference>
<dbReference type="InterPro" id="IPR036388">
    <property type="entry name" value="WH-like_DNA-bd_sf"/>
</dbReference>
<dbReference type="CDD" id="cd00090">
    <property type="entry name" value="HTH_ARSR"/>
    <property type="match status" value="1"/>
</dbReference>
<dbReference type="Pfam" id="PF24034">
    <property type="entry name" value="DUF7343"/>
    <property type="match status" value="1"/>
</dbReference>
<gene>
    <name evidence="2" type="ordered locus">M1425_0883</name>
</gene>
<dbReference type="AlphaFoldDB" id="C3MWM1"/>
<reference evidence="2 3" key="1">
    <citation type="journal article" date="2009" name="Proc. Natl. Acad. Sci. U.S.A.">
        <title>Biogeography of the Sulfolobus islandicus pan-genome.</title>
        <authorList>
            <person name="Reno M.L."/>
            <person name="Held N.L."/>
            <person name="Fields C.J."/>
            <person name="Burke P.V."/>
            <person name="Whitaker R.J."/>
        </authorList>
    </citation>
    <scope>NUCLEOTIDE SEQUENCE [LARGE SCALE GENOMIC DNA]</scope>
    <source>
        <strain evidence="3">M.14.25 / Kamchatka #1</strain>
    </source>
</reference>
<dbReference type="InterPro" id="IPR055767">
    <property type="entry name" value="DUF7343"/>
</dbReference>
<protein>
    <submittedName>
        <fullName evidence="2">Transcriptional regulator, TrmB</fullName>
    </submittedName>
</protein>
<sequence>MVTIIASDLVYLSYELENYTKNVNKAMICGDIKGTRLKVDNVQVINNCSSLSFEGIAEKVAEKISNSKDNCVVLITSNSVRFSIAMLYPFSTISRRVRFVIYDQERVEVDGEVFKKVEIDHKTLVVLMEMMNGRYKVEEIERITGISKATVSRIRRKLEEMGLVKKVDIGKYCVTERGKIVVFGGGIFRNVKKNGRYYDSQILYT</sequence>
<proteinExistence type="predicted"/>